<evidence type="ECO:0000313" key="10">
    <source>
        <dbReference type="EMBL" id="MPN30369.1"/>
    </source>
</evidence>
<dbReference type="Gene3D" id="3.40.50.300">
    <property type="entry name" value="P-loop containing nucleotide triphosphate hydrolases"/>
    <property type="match status" value="1"/>
</dbReference>
<keyword evidence="8" id="KW-0511">Multifunctional enzyme</keyword>
<keyword evidence="3" id="KW-0479">Metal-binding</keyword>
<dbReference type="Pfam" id="PF07475">
    <property type="entry name" value="Hpr_kinase_C"/>
    <property type="match status" value="1"/>
</dbReference>
<keyword evidence="7" id="KW-0460">Magnesium</keyword>
<reference evidence="10" key="1">
    <citation type="submission" date="2019-08" db="EMBL/GenBank/DDBJ databases">
        <authorList>
            <person name="Kucharzyk K."/>
            <person name="Murdoch R.W."/>
            <person name="Higgins S."/>
            <person name="Loffler F."/>
        </authorList>
    </citation>
    <scope>NUCLEOTIDE SEQUENCE</scope>
</reference>
<evidence type="ECO:0000256" key="1">
    <source>
        <dbReference type="ARBA" id="ARBA00001946"/>
    </source>
</evidence>
<evidence type="ECO:0000256" key="8">
    <source>
        <dbReference type="ARBA" id="ARBA00023268"/>
    </source>
</evidence>
<keyword evidence="5 10" id="KW-0418">Kinase</keyword>
<dbReference type="GO" id="GO:0005524">
    <property type="term" value="F:ATP binding"/>
    <property type="evidence" value="ECO:0007669"/>
    <property type="project" value="UniProtKB-KW"/>
</dbReference>
<dbReference type="GO" id="GO:0006109">
    <property type="term" value="P:regulation of carbohydrate metabolic process"/>
    <property type="evidence" value="ECO:0007669"/>
    <property type="project" value="InterPro"/>
</dbReference>
<evidence type="ECO:0000256" key="6">
    <source>
        <dbReference type="ARBA" id="ARBA00022840"/>
    </source>
</evidence>
<keyword evidence="2 10" id="KW-0808">Transferase</keyword>
<gene>
    <name evidence="10" type="primary">hprK_15</name>
    <name evidence="10" type="ORF">SDC9_177840</name>
</gene>
<organism evidence="10">
    <name type="scientific">bioreactor metagenome</name>
    <dbReference type="NCBI Taxonomy" id="1076179"/>
    <lineage>
        <taxon>unclassified sequences</taxon>
        <taxon>metagenomes</taxon>
        <taxon>ecological metagenomes</taxon>
    </lineage>
</organism>
<protein>
    <submittedName>
        <fullName evidence="10">HPr kinase/phosphorylase</fullName>
        <ecNumber evidence="10">2.7.11.-</ecNumber>
    </submittedName>
</protein>
<dbReference type="GO" id="GO:0000155">
    <property type="term" value="F:phosphorelay sensor kinase activity"/>
    <property type="evidence" value="ECO:0007669"/>
    <property type="project" value="InterPro"/>
</dbReference>
<dbReference type="InterPro" id="IPR003755">
    <property type="entry name" value="HPr(Ser)_kin/Pase"/>
</dbReference>
<name>A0A645GX74_9ZZZZ</name>
<evidence type="ECO:0000256" key="5">
    <source>
        <dbReference type="ARBA" id="ARBA00022777"/>
    </source>
</evidence>
<dbReference type="InterPro" id="IPR011104">
    <property type="entry name" value="Hpr_kin/Pase_C"/>
</dbReference>
<evidence type="ECO:0000256" key="4">
    <source>
        <dbReference type="ARBA" id="ARBA00022741"/>
    </source>
</evidence>
<dbReference type="EC" id="2.7.11.-" evidence="10"/>
<dbReference type="NCBIfam" id="TIGR00679">
    <property type="entry name" value="hpr-ser"/>
    <property type="match status" value="1"/>
</dbReference>
<dbReference type="AlphaFoldDB" id="A0A645GX74"/>
<accession>A0A645GX74</accession>
<feature type="domain" description="HPr kinase/phosphorylase C-terminal" evidence="9">
    <location>
        <begin position="10"/>
        <end position="178"/>
    </location>
</feature>
<evidence type="ECO:0000256" key="7">
    <source>
        <dbReference type="ARBA" id="ARBA00022842"/>
    </source>
</evidence>
<keyword evidence="6" id="KW-0067">ATP-binding</keyword>
<dbReference type="EMBL" id="VSSQ01081464">
    <property type="protein sequence ID" value="MPN30369.1"/>
    <property type="molecule type" value="Genomic_DNA"/>
</dbReference>
<evidence type="ECO:0000259" key="9">
    <source>
        <dbReference type="Pfam" id="PF07475"/>
    </source>
</evidence>
<evidence type="ECO:0000256" key="2">
    <source>
        <dbReference type="ARBA" id="ARBA00022679"/>
    </source>
</evidence>
<evidence type="ECO:0000256" key="3">
    <source>
        <dbReference type="ARBA" id="ARBA00022723"/>
    </source>
</evidence>
<dbReference type="PANTHER" id="PTHR30305">
    <property type="entry name" value="PROTEIN YJDM-RELATED"/>
    <property type="match status" value="1"/>
</dbReference>
<comment type="cofactor">
    <cofactor evidence="1">
        <name>Mg(2+)</name>
        <dbReference type="ChEBI" id="CHEBI:18420"/>
    </cofactor>
</comment>
<dbReference type="FunFam" id="3.40.50.300:FF:000174">
    <property type="entry name" value="HPr kinase/phosphorylase"/>
    <property type="match status" value="1"/>
</dbReference>
<dbReference type="PANTHER" id="PTHR30305:SF1">
    <property type="entry name" value="HPR KINASE_PHOSPHORYLASE"/>
    <property type="match status" value="1"/>
</dbReference>
<dbReference type="GO" id="GO:0046872">
    <property type="term" value="F:metal ion binding"/>
    <property type="evidence" value="ECO:0007669"/>
    <property type="project" value="UniProtKB-KW"/>
</dbReference>
<dbReference type="SUPFAM" id="SSF53795">
    <property type="entry name" value="PEP carboxykinase-like"/>
    <property type="match status" value="1"/>
</dbReference>
<keyword evidence="4" id="KW-0547">Nucleotide-binding</keyword>
<sequence length="193" mass="21781">MDAILYLSKILAPRTTRHAVLVDVYGTGILITGESGVGKSESALELIKRGHQLVADDTVDIRRVSKERLTGEAPETIRHFMEIRGIGIIDIRAMYGVGSVLLNKRIDMEIHLENWKEKKEYDRLGLSDEYTEIMGVRIPYLVIPVRPGRNLAIIIEVAARNFSLKKMGYSAAKELDRRLNAMMNLSDESEKEV</sequence>
<dbReference type="CDD" id="cd01918">
    <property type="entry name" value="HprK_C"/>
    <property type="match status" value="1"/>
</dbReference>
<dbReference type="InterPro" id="IPR027417">
    <property type="entry name" value="P-loop_NTPase"/>
</dbReference>
<comment type="caution">
    <text evidence="10">The sequence shown here is derived from an EMBL/GenBank/DDBJ whole genome shotgun (WGS) entry which is preliminary data.</text>
</comment>
<proteinExistence type="predicted"/>